<evidence type="ECO:0000256" key="5">
    <source>
        <dbReference type="ARBA" id="ARBA00023315"/>
    </source>
</evidence>
<keyword evidence="5" id="KW-0012">Acyltransferase</keyword>
<keyword evidence="3" id="KW-0808">Transferase</keyword>
<evidence type="ECO:0000256" key="3">
    <source>
        <dbReference type="ARBA" id="ARBA00022679"/>
    </source>
</evidence>
<comment type="pathway">
    <text evidence="1">Lipid metabolism.</text>
</comment>
<gene>
    <name evidence="6" type="ORF">SDC9_29647</name>
</gene>
<dbReference type="InterPro" id="IPR052351">
    <property type="entry name" value="Ornithine_N-alpha-AT"/>
</dbReference>
<keyword evidence="2" id="KW-0444">Lipid biosynthesis</keyword>
<evidence type="ECO:0000256" key="4">
    <source>
        <dbReference type="ARBA" id="ARBA00023098"/>
    </source>
</evidence>
<evidence type="ECO:0000256" key="1">
    <source>
        <dbReference type="ARBA" id="ARBA00005189"/>
    </source>
</evidence>
<sequence>MIMQEICQPVDKAIIKAELTKEKKLRSTNKSNNEIYIITHHDSPNVMQEIGRLREIAFRYYGGGTGLPVDIDEYDTMEDAYRQLIVWDPVEEQILGGYRFLCGSDVKFDENGKPMLATSHLFNFSDKFVKDYLPYTVELGRSFVTLEYQSTRSGCSKGLFVLDNLWDGLGALSVVDPTLKYYFGKVTMYNTYNPEARNMILYFLNLHFNDHEDLVTPVHPLETGTDIDKMKSLFKYDCFKENYKVLNQEVRKFGINVPPLVNAYMSLSPKMRVFGTAINHEFGNVEETGILIDINEILVEKKKRHIETFLKEECQGAELIRKTE</sequence>
<dbReference type="GO" id="GO:0006629">
    <property type="term" value="P:lipid metabolic process"/>
    <property type="evidence" value="ECO:0007669"/>
    <property type="project" value="UniProtKB-KW"/>
</dbReference>
<dbReference type="GO" id="GO:0016746">
    <property type="term" value="F:acyltransferase activity"/>
    <property type="evidence" value="ECO:0007669"/>
    <property type="project" value="UniProtKB-KW"/>
</dbReference>
<dbReference type="PANTHER" id="PTHR37323:SF1">
    <property type="entry name" value="L-ORNITHINE N(ALPHA)-ACYLTRANSFERASE"/>
    <property type="match status" value="1"/>
</dbReference>
<evidence type="ECO:0008006" key="7">
    <source>
        <dbReference type="Google" id="ProtNLM"/>
    </source>
</evidence>
<protein>
    <recommendedName>
        <fullName evidence="7">Hemolysin</fullName>
    </recommendedName>
</protein>
<reference evidence="6" key="1">
    <citation type="submission" date="2019-08" db="EMBL/GenBank/DDBJ databases">
        <authorList>
            <person name="Kucharzyk K."/>
            <person name="Murdoch R.W."/>
            <person name="Higgins S."/>
            <person name="Loffler F."/>
        </authorList>
    </citation>
    <scope>NUCLEOTIDE SEQUENCE</scope>
</reference>
<proteinExistence type="predicted"/>
<keyword evidence="4" id="KW-0443">Lipid metabolism</keyword>
<dbReference type="Pfam" id="PF13444">
    <property type="entry name" value="Acetyltransf_5"/>
    <property type="match status" value="1"/>
</dbReference>
<evidence type="ECO:0000256" key="2">
    <source>
        <dbReference type="ARBA" id="ARBA00022516"/>
    </source>
</evidence>
<name>A0A644UYE2_9ZZZZ</name>
<comment type="caution">
    <text evidence="6">The sequence shown here is derived from an EMBL/GenBank/DDBJ whole genome shotgun (WGS) entry which is preliminary data.</text>
</comment>
<evidence type="ECO:0000313" key="6">
    <source>
        <dbReference type="EMBL" id="MPL83692.1"/>
    </source>
</evidence>
<dbReference type="EMBL" id="VSSQ01000179">
    <property type="protein sequence ID" value="MPL83692.1"/>
    <property type="molecule type" value="Genomic_DNA"/>
</dbReference>
<dbReference type="PANTHER" id="PTHR37323">
    <property type="entry name" value="GCN5-RELATED N-ACETYLTRANSFERASE"/>
    <property type="match status" value="1"/>
</dbReference>
<dbReference type="AlphaFoldDB" id="A0A644UYE2"/>
<organism evidence="6">
    <name type="scientific">bioreactor metagenome</name>
    <dbReference type="NCBI Taxonomy" id="1076179"/>
    <lineage>
        <taxon>unclassified sequences</taxon>
        <taxon>metagenomes</taxon>
        <taxon>ecological metagenomes</taxon>
    </lineage>
</organism>
<dbReference type="InterPro" id="IPR016181">
    <property type="entry name" value="Acyl_CoA_acyltransferase"/>
</dbReference>
<accession>A0A644UYE2</accession>
<dbReference type="SUPFAM" id="SSF55729">
    <property type="entry name" value="Acyl-CoA N-acyltransferases (Nat)"/>
    <property type="match status" value="1"/>
</dbReference>